<proteinExistence type="predicted"/>
<evidence type="ECO:0000313" key="3">
    <source>
        <dbReference type="Proteomes" id="UP000595897"/>
    </source>
</evidence>
<accession>A0A7R7EN52</accession>
<name>A0A7R7EN52_9FIRM</name>
<dbReference type="AlphaFoldDB" id="A0A7R7EN52"/>
<organism evidence="2 3">
    <name type="scientific">Anaeromicropila herbilytica</name>
    <dbReference type="NCBI Taxonomy" id="2785025"/>
    <lineage>
        <taxon>Bacteria</taxon>
        <taxon>Bacillati</taxon>
        <taxon>Bacillota</taxon>
        <taxon>Clostridia</taxon>
        <taxon>Lachnospirales</taxon>
        <taxon>Lachnospiraceae</taxon>
        <taxon>Anaeromicropila</taxon>
    </lineage>
</organism>
<keyword evidence="1" id="KW-1133">Transmembrane helix</keyword>
<feature type="transmembrane region" description="Helical" evidence="1">
    <location>
        <begin position="147"/>
        <end position="167"/>
    </location>
</feature>
<feature type="transmembrane region" description="Helical" evidence="1">
    <location>
        <begin position="21"/>
        <end position="49"/>
    </location>
</feature>
<sequence length="215" mass="24815">MGNLFNLEGGLMTGLSKVFDIFYLSILWLITSIPIVTIGASTTALYYGVVKVIRHERGYLTKEYFRSFKANFITGTILWLIILLFGSLLYLNMRLAVKMGGTQGYILICIYRAMFFILLCVSVYIFPNLSRFTMRKRQLIHTSFFMAMKHLPTTIVLVVIVVVSYYVIRIIPITVSFLPALSCLLFSFLMERVLKKYMPKKEDGNDESADEWYLE</sequence>
<reference evidence="2 3" key="1">
    <citation type="submission" date="2020-11" db="EMBL/GenBank/DDBJ databases">
        <title>Draft genome sequencing of a Lachnospiraceae strain isolated from anoxic soil subjected to BSD treatment.</title>
        <authorList>
            <person name="Uek A."/>
            <person name="Tonouchi A."/>
        </authorList>
    </citation>
    <scope>NUCLEOTIDE SEQUENCE [LARGE SCALE GENOMIC DNA]</scope>
    <source>
        <strain evidence="2 3">TB5</strain>
    </source>
</reference>
<feature type="transmembrane region" description="Helical" evidence="1">
    <location>
        <begin position="173"/>
        <end position="190"/>
    </location>
</feature>
<dbReference type="EMBL" id="AP024169">
    <property type="protein sequence ID" value="BCN32020.1"/>
    <property type="molecule type" value="Genomic_DNA"/>
</dbReference>
<keyword evidence="1" id="KW-0472">Membrane</keyword>
<dbReference type="InterPro" id="IPR006938">
    <property type="entry name" value="DUF624"/>
</dbReference>
<keyword evidence="3" id="KW-1185">Reference proteome</keyword>
<protein>
    <recommendedName>
        <fullName evidence="4">DUF624 domain-containing protein</fullName>
    </recommendedName>
</protein>
<dbReference type="KEGG" id="ahb:bsdtb5_33150"/>
<evidence type="ECO:0000313" key="2">
    <source>
        <dbReference type="EMBL" id="BCN32020.1"/>
    </source>
</evidence>
<gene>
    <name evidence="2" type="ORF">bsdtb5_33150</name>
</gene>
<feature type="transmembrane region" description="Helical" evidence="1">
    <location>
        <begin position="105"/>
        <end position="126"/>
    </location>
</feature>
<evidence type="ECO:0000256" key="1">
    <source>
        <dbReference type="SAM" id="Phobius"/>
    </source>
</evidence>
<dbReference type="RefSeq" id="WP_271713103.1">
    <property type="nucleotide sequence ID" value="NZ_AP024169.1"/>
</dbReference>
<evidence type="ECO:0008006" key="4">
    <source>
        <dbReference type="Google" id="ProtNLM"/>
    </source>
</evidence>
<dbReference type="Pfam" id="PF04854">
    <property type="entry name" value="DUF624"/>
    <property type="match status" value="1"/>
</dbReference>
<feature type="transmembrane region" description="Helical" evidence="1">
    <location>
        <begin position="70"/>
        <end position="93"/>
    </location>
</feature>
<keyword evidence="1" id="KW-0812">Transmembrane</keyword>
<dbReference type="Proteomes" id="UP000595897">
    <property type="component" value="Chromosome"/>
</dbReference>